<keyword evidence="2" id="KW-0238">DNA-binding</keyword>
<dbReference type="GO" id="GO:0000976">
    <property type="term" value="F:transcription cis-regulatory region binding"/>
    <property type="evidence" value="ECO:0007669"/>
    <property type="project" value="TreeGrafter"/>
</dbReference>
<proteinExistence type="predicted"/>
<evidence type="ECO:0000256" key="2">
    <source>
        <dbReference type="ARBA" id="ARBA00023125"/>
    </source>
</evidence>
<accession>A0A5C1QDY9</accession>
<dbReference type="PRINTS" id="PR00036">
    <property type="entry name" value="HTHLACI"/>
</dbReference>
<dbReference type="Proteomes" id="UP000323824">
    <property type="component" value="Chromosome"/>
</dbReference>
<dbReference type="KEGG" id="sper:EW093_10905"/>
<dbReference type="SUPFAM" id="SSF47413">
    <property type="entry name" value="lambda repressor-like DNA-binding domains"/>
    <property type="match status" value="1"/>
</dbReference>
<evidence type="ECO:0000313" key="5">
    <source>
        <dbReference type="EMBL" id="QEN05199.1"/>
    </source>
</evidence>
<dbReference type="AlphaFoldDB" id="A0A5C1QDY9"/>
<evidence type="ECO:0000313" key="6">
    <source>
        <dbReference type="Proteomes" id="UP000323824"/>
    </source>
</evidence>
<dbReference type="InterPro" id="IPR000843">
    <property type="entry name" value="HTH_LacI"/>
</dbReference>
<dbReference type="PROSITE" id="PS00356">
    <property type="entry name" value="HTH_LACI_1"/>
    <property type="match status" value="1"/>
</dbReference>
<keyword evidence="6" id="KW-1185">Reference proteome</keyword>
<dbReference type="CDD" id="cd01392">
    <property type="entry name" value="HTH_LacI"/>
    <property type="match status" value="1"/>
</dbReference>
<name>A0A5C1QDY9_9SPIO</name>
<dbReference type="InterPro" id="IPR028082">
    <property type="entry name" value="Peripla_BP_I"/>
</dbReference>
<organism evidence="5 6">
    <name type="scientific">Thiospirochaeta perfilievii</name>
    <dbReference type="NCBI Taxonomy" id="252967"/>
    <lineage>
        <taxon>Bacteria</taxon>
        <taxon>Pseudomonadati</taxon>
        <taxon>Spirochaetota</taxon>
        <taxon>Spirochaetia</taxon>
        <taxon>Spirochaetales</taxon>
        <taxon>Spirochaetaceae</taxon>
        <taxon>Thiospirochaeta</taxon>
    </lineage>
</organism>
<dbReference type="Gene3D" id="3.40.50.2300">
    <property type="match status" value="2"/>
</dbReference>
<dbReference type="InterPro" id="IPR046335">
    <property type="entry name" value="LacI/GalR-like_sensor"/>
</dbReference>
<dbReference type="Pfam" id="PF00356">
    <property type="entry name" value="LacI"/>
    <property type="match status" value="1"/>
</dbReference>
<keyword evidence="1" id="KW-0805">Transcription regulation</keyword>
<gene>
    <name evidence="5" type="ORF">EW093_10905</name>
</gene>
<dbReference type="GO" id="GO:0003700">
    <property type="term" value="F:DNA-binding transcription factor activity"/>
    <property type="evidence" value="ECO:0007669"/>
    <property type="project" value="TreeGrafter"/>
</dbReference>
<protein>
    <submittedName>
        <fullName evidence="5">LacI family transcriptional regulator</fullName>
    </submittedName>
</protein>
<evidence type="ECO:0000259" key="4">
    <source>
        <dbReference type="PROSITE" id="PS50932"/>
    </source>
</evidence>
<evidence type="ECO:0000256" key="1">
    <source>
        <dbReference type="ARBA" id="ARBA00023015"/>
    </source>
</evidence>
<dbReference type="OrthoDB" id="43195at2"/>
<feature type="domain" description="HTH lacI-type" evidence="4">
    <location>
        <begin position="3"/>
        <end position="46"/>
    </location>
</feature>
<dbReference type="EMBL" id="CP035807">
    <property type="protein sequence ID" value="QEN05199.1"/>
    <property type="molecule type" value="Genomic_DNA"/>
</dbReference>
<reference evidence="5 6" key="2">
    <citation type="submission" date="2019-09" db="EMBL/GenBank/DDBJ databases">
        <title>Complete Genome Sequence and Methylome Analysis of free living Spirochaetas.</title>
        <authorList>
            <person name="Leshcheva N."/>
            <person name="Mikheeva N."/>
        </authorList>
    </citation>
    <scope>NUCLEOTIDE SEQUENCE [LARGE SCALE GENOMIC DNA]</scope>
    <source>
        <strain evidence="5 6">P</strain>
    </source>
</reference>
<dbReference type="PANTHER" id="PTHR30146:SF109">
    <property type="entry name" value="HTH-TYPE TRANSCRIPTIONAL REGULATOR GALS"/>
    <property type="match status" value="1"/>
</dbReference>
<keyword evidence="3" id="KW-0804">Transcription</keyword>
<dbReference type="Pfam" id="PF13377">
    <property type="entry name" value="Peripla_BP_3"/>
    <property type="match status" value="1"/>
</dbReference>
<reference evidence="5 6" key="1">
    <citation type="submission" date="2019-02" db="EMBL/GenBank/DDBJ databases">
        <authorList>
            <person name="Fomenkov A."/>
            <person name="Dubinina G."/>
            <person name="Grabovich M."/>
            <person name="Vincze T."/>
            <person name="Roberts R.J."/>
        </authorList>
    </citation>
    <scope>NUCLEOTIDE SEQUENCE [LARGE SCALE GENOMIC DNA]</scope>
    <source>
        <strain evidence="5 6">P</strain>
    </source>
</reference>
<dbReference type="PROSITE" id="PS50932">
    <property type="entry name" value="HTH_LACI_2"/>
    <property type="match status" value="1"/>
</dbReference>
<dbReference type="PANTHER" id="PTHR30146">
    <property type="entry name" value="LACI-RELATED TRANSCRIPTIONAL REPRESSOR"/>
    <property type="match status" value="1"/>
</dbReference>
<dbReference type="Gene3D" id="1.10.260.40">
    <property type="entry name" value="lambda repressor-like DNA-binding domains"/>
    <property type="match status" value="1"/>
</dbReference>
<dbReference type="RefSeq" id="WP_149568440.1">
    <property type="nucleotide sequence ID" value="NZ_CP035807.1"/>
</dbReference>
<evidence type="ECO:0000256" key="3">
    <source>
        <dbReference type="ARBA" id="ARBA00023163"/>
    </source>
</evidence>
<dbReference type="SUPFAM" id="SSF53822">
    <property type="entry name" value="Periplasmic binding protein-like I"/>
    <property type="match status" value="1"/>
</dbReference>
<dbReference type="SMART" id="SM00354">
    <property type="entry name" value="HTH_LACI"/>
    <property type="match status" value="1"/>
</dbReference>
<dbReference type="InterPro" id="IPR010982">
    <property type="entry name" value="Lambda_DNA-bd_dom_sf"/>
</dbReference>
<sequence length="341" mass="38435">MSITIRDVANKAGVSPATVSLVLNNKIGVGEKTRKIVFEAVDSLGYNIPKVKKTSKSKGVVRFLKIAKHGHIINRDHSVFISDYTDGIEKEAKEFGYGLEIRNYNSFDINEIISELDNSTVSGMVVLATELKSEDIPLFDKINIPIVFIDASHPYSHFDFVDMDNEGAVFSIVSAFKELGHKKIGLVKSSFETRNFKHREKSFYDALAYFGLEQNKSWEYSVDSTFKKSYMDMKTQLEEGRELPTALFCVCDIISFGCMKALKEKGLDIPNDISIIGFDDLPSCLLSDPPLSSIKVSKTRIGRRAFQLLNRRLQSSEDLPYEKVYIGRELIKRDSLGEVKL</sequence>